<dbReference type="EMBL" id="CM007891">
    <property type="protein sequence ID" value="OTG33438.1"/>
    <property type="molecule type" value="Genomic_DNA"/>
</dbReference>
<name>A0A251VCU8_HELAN</name>
<gene>
    <name evidence="2" type="ORF">HannXRQ_Chr02g0034721</name>
    <name evidence="1" type="ORF">HanXRQr2_Chr02g0050031</name>
</gene>
<accession>A0A251VCU8</accession>
<evidence type="ECO:0000313" key="1">
    <source>
        <dbReference type="EMBL" id="KAF5817186.1"/>
    </source>
</evidence>
<dbReference type="AlphaFoldDB" id="A0A251VCU8"/>
<organism evidence="2 3">
    <name type="scientific">Helianthus annuus</name>
    <name type="common">Common sunflower</name>
    <dbReference type="NCBI Taxonomy" id="4232"/>
    <lineage>
        <taxon>Eukaryota</taxon>
        <taxon>Viridiplantae</taxon>
        <taxon>Streptophyta</taxon>
        <taxon>Embryophyta</taxon>
        <taxon>Tracheophyta</taxon>
        <taxon>Spermatophyta</taxon>
        <taxon>Magnoliopsida</taxon>
        <taxon>eudicotyledons</taxon>
        <taxon>Gunneridae</taxon>
        <taxon>Pentapetalae</taxon>
        <taxon>asterids</taxon>
        <taxon>campanulids</taxon>
        <taxon>Asterales</taxon>
        <taxon>Asteraceae</taxon>
        <taxon>Asteroideae</taxon>
        <taxon>Heliantheae alliance</taxon>
        <taxon>Heliantheae</taxon>
        <taxon>Helianthus</taxon>
    </lineage>
</organism>
<dbReference type="Proteomes" id="UP000215914">
    <property type="component" value="Chromosome 2"/>
</dbReference>
<protein>
    <submittedName>
        <fullName evidence="2">Uncharacterized protein</fullName>
    </submittedName>
</protein>
<sequence>MRSYFFAIKSSFDVICNTIHTNLAESFESSIDLSRFILYRSYFPLIRAFFSIIRVFIDI</sequence>
<dbReference type="Gramene" id="mRNA:HanXRQr2_Chr02g0050031">
    <property type="protein sequence ID" value="CDS:HanXRQr2_Chr02g0050031.1"/>
    <property type="gene ID" value="HanXRQr2_Chr02g0050031"/>
</dbReference>
<reference evidence="1" key="3">
    <citation type="submission" date="2020-06" db="EMBL/GenBank/DDBJ databases">
        <title>Helianthus annuus Genome sequencing and assembly Release 2.</title>
        <authorList>
            <person name="Gouzy J."/>
            <person name="Langlade N."/>
            <person name="Munos S."/>
        </authorList>
    </citation>
    <scope>NUCLEOTIDE SEQUENCE</scope>
    <source>
        <tissue evidence="1">Leaves</tissue>
    </source>
</reference>
<keyword evidence="3" id="KW-1185">Reference proteome</keyword>
<dbReference type="EMBL" id="MNCJ02000317">
    <property type="protein sequence ID" value="KAF5817186.1"/>
    <property type="molecule type" value="Genomic_DNA"/>
</dbReference>
<proteinExistence type="predicted"/>
<dbReference type="InParanoid" id="A0A251VCU8"/>
<reference evidence="1 3" key="1">
    <citation type="journal article" date="2017" name="Nature">
        <title>The sunflower genome provides insights into oil metabolism, flowering and Asterid evolution.</title>
        <authorList>
            <person name="Badouin H."/>
            <person name="Gouzy J."/>
            <person name="Grassa C.J."/>
            <person name="Murat F."/>
            <person name="Staton S.E."/>
            <person name="Cottret L."/>
            <person name="Lelandais-Briere C."/>
            <person name="Owens G.L."/>
            <person name="Carrere S."/>
            <person name="Mayjonade B."/>
            <person name="Legrand L."/>
            <person name="Gill N."/>
            <person name="Kane N.C."/>
            <person name="Bowers J.E."/>
            <person name="Hubner S."/>
            <person name="Bellec A."/>
            <person name="Berard A."/>
            <person name="Berges H."/>
            <person name="Blanchet N."/>
            <person name="Boniface M.C."/>
            <person name="Brunel D."/>
            <person name="Catrice O."/>
            <person name="Chaidir N."/>
            <person name="Claudel C."/>
            <person name="Donnadieu C."/>
            <person name="Faraut T."/>
            <person name="Fievet G."/>
            <person name="Helmstetter N."/>
            <person name="King M."/>
            <person name="Knapp S.J."/>
            <person name="Lai Z."/>
            <person name="Le Paslier M.C."/>
            <person name="Lippi Y."/>
            <person name="Lorenzon L."/>
            <person name="Mandel J.R."/>
            <person name="Marage G."/>
            <person name="Marchand G."/>
            <person name="Marquand E."/>
            <person name="Bret-Mestries E."/>
            <person name="Morien E."/>
            <person name="Nambeesan S."/>
            <person name="Nguyen T."/>
            <person name="Pegot-Espagnet P."/>
            <person name="Pouilly N."/>
            <person name="Raftis F."/>
            <person name="Sallet E."/>
            <person name="Schiex T."/>
            <person name="Thomas J."/>
            <person name="Vandecasteele C."/>
            <person name="Vares D."/>
            <person name="Vear F."/>
            <person name="Vautrin S."/>
            <person name="Crespi M."/>
            <person name="Mangin B."/>
            <person name="Burke J.M."/>
            <person name="Salse J."/>
            <person name="Munos S."/>
            <person name="Vincourt P."/>
            <person name="Rieseberg L.H."/>
            <person name="Langlade N.B."/>
        </authorList>
    </citation>
    <scope>NUCLEOTIDE SEQUENCE [LARGE SCALE GENOMIC DNA]</scope>
    <source>
        <strain evidence="3">cv. SF193</strain>
        <tissue evidence="1">Leaves</tissue>
    </source>
</reference>
<evidence type="ECO:0000313" key="2">
    <source>
        <dbReference type="EMBL" id="OTG33438.1"/>
    </source>
</evidence>
<reference evidence="2" key="2">
    <citation type="submission" date="2017-02" db="EMBL/GenBank/DDBJ databases">
        <title>Sunflower complete genome.</title>
        <authorList>
            <person name="Langlade N."/>
            <person name="Munos S."/>
        </authorList>
    </citation>
    <scope>NUCLEOTIDE SEQUENCE [LARGE SCALE GENOMIC DNA]</scope>
    <source>
        <tissue evidence="2">Leaves</tissue>
    </source>
</reference>
<evidence type="ECO:0000313" key="3">
    <source>
        <dbReference type="Proteomes" id="UP000215914"/>
    </source>
</evidence>